<evidence type="ECO:0000313" key="2">
    <source>
        <dbReference type="EMBL" id="KAE8330695.1"/>
    </source>
</evidence>
<reference evidence="3" key="1">
    <citation type="submission" date="2019-04" db="EMBL/GenBank/DDBJ databases">
        <title>Friends and foes A comparative genomics studyof 23 Aspergillus species from section Flavi.</title>
        <authorList>
            <consortium name="DOE Joint Genome Institute"/>
            <person name="Kjaerbolling I."/>
            <person name="Vesth T."/>
            <person name="Frisvad J.C."/>
            <person name="Nybo J.L."/>
            <person name="Theobald S."/>
            <person name="Kildgaard S."/>
            <person name="Isbrandt T."/>
            <person name="Kuo A."/>
            <person name="Sato A."/>
            <person name="Lyhne E.K."/>
            <person name="Kogle M.E."/>
            <person name="Wiebenga A."/>
            <person name="Kun R.S."/>
            <person name="Lubbers R.J."/>
            <person name="Makela M.R."/>
            <person name="Barry K."/>
            <person name="Chovatia M."/>
            <person name="Clum A."/>
            <person name="Daum C."/>
            <person name="Haridas S."/>
            <person name="He G."/>
            <person name="LaButti K."/>
            <person name="Lipzen A."/>
            <person name="Mondo S."/>
            <person name="Riley R."/>
            <person name="Salamov A."/>
            <person name="Simmons B.A."/>
            <person name="Magnuson J.K."/>
            <person name="Henrissat B."/>
            <person name="Mortensen U.H."/>
            <person name="Larsen T.O."/>
            <person name="Devries R.P."/>
            <person name="Grigoriev I.V."/>
            <person name="Machida M."/>
            <person name="Baker S.E."/>
            <person name="Andersen M.R."/>
        </authorList>
    </citation>
    <scope>NUCLEOTIDE SEQUENCE [LARGE SCALE GENOMIC DNA]</scope>
    <source>
        <strain evidence="3">CBS 130017</strain>
    </source>
</reference>
<name>A0A5N6XBS9_9EURO</name>
<dbReference type="AlphaFoldDB" id="A0A5N6XBS9"/>
<accession>A0A5N6XBS9</accession>
<dbReference type="Pfam" id="PF18648">
    <property type="entry name" value="ADPRTs_Tse2"/>
    <property type="match status" value="1"/>
</dbReference>
<organism evidence="2 3">
    <name type="scientific">Aspergillus sergii</name>
    <dbReference type="NCBI Taxonomy" id="1034303"/>
    <lineage>
        <taxon>Eukaryota</taxon>
        <taxon>Fungi</taxon>
        <taxon>Dikarya</taxon>
        <taxon>Ascomycota</taxon>
        <taxon>Pezizomycotina</taxon>
        <taxon>Eurotiomycetes</taxon>
        <taxon>Eurotiomycetidae</taxon>
        <taxon>Eurotiales</taxon>
        <taxon>Aspergillaceae</taxon>
        <taxon>Aspergillus</taxon>
        <taxon>Aspergillus subgen. Circumdati</taxon>
    </lineage>
</organism>
<sequence length="207" mass="23939">MAYLYGYMTSMMWMRPKFRCYTSFTRNSGFKRQLSLISVHTKFPATMYRFQTQRNSHLFNQQEAKGGYIRNGVTVSKNGLVYPMLSPSFPYLNRPVFRPNTCLMQELLRGDYDNYAEEVEAGGPTIDPVVITIRKDTVIPSSLILFRDEFSRFSLQPSSPLSLSVFNNMLDGFYSTSATFTDAVEWMEKHEFHNAFADSATDDWMSH</sequence>
<dbReference type="EMBL" id="ML741772">
    <property type="protein sequence ID" value="KAE8330695.1"/>
    <property type="molecule type" value="Genomic_DNA"/>
</dbReference>
<keyword evidence="3" id="KW-1185">Reference proteome</keyword>
<protein>
    <recommendedName>
        <fullName evidence="1">Tse2 ADP-ribosyltransferase toxin domain-containing protein</fullName>
    </recommendedName>
</protein>
<evidence type="ECO:0000259" key="1">
    <source>
        <dbReference type="Pfam" id="PF18648"/>
    </source>
</evidence>
<dbReference type="Proteomes" id="UP000325945">
    <property type="component" value="Unassembled WGS sequence"/>
</dbReference>
<evidence type="ECO:0000313" key="3">
    <source>
        <dbReference type="Proteomes" id="UP000325945"/>
    </source>
</evidence>
<gene>
    <name evidence="2" type="ORF">BDV39DRAFT_169908</name>
</gene>
<feature type="domain" description="Tse2 ADP-ribosyltransferase toxin" evidence="1">
    <location>
        <begin position="45"/>
        <end position="186"/>
    </location>
</feature>
<proteinExistence type="predicted"/>
<dbReference type="InterPro" id="IPR041018">
    <property type="entry name" value="ADPRTs_Tse2"/>
</dbReference>